<dbReference type="GO" id="GO:0005737">
    <property type="term" value="C:cytoplasm"/>
    <property type="evidence" value="ECO:0007669"/>
    <property type="project" value="TreeGrafter"/>
</dbReference>
<evidence type="ECO:0000313" key="2">
    <source>
        <dbReference type="EMBL" id="KAF7282586.1"/>
    </source>
</evidence>
<keyword evidence="3" id="KW-1185">Reference proteome</keyword>
<feature type="transmembrane region" description="Helical" evidence="1">
    <location>
        <begin position="6"/>
        <end position="24"/>
    </location>
</feature>
<evidence type="ECO:0000313" key="3">
    <source>
        <dbReference type="Proteomes" id="UP000625711"/>
    </source>
</evidence>
<keyword evidence="1" id="KW-0812">Transmembrane</keyword>
<dbReference type="OrthoDB" id="69989at2759"/>
<comment type="caution">
    <text evidence="2">The sequence shown here is derived from an EMBL/GenBank/DDBJ whole genome shotgun (WGS) entry which is preliminary data.</text>
</comment>
<dbReference type="GO" id="GO:0004222">
    <property type="term" value="F:metalloendopeptidase activity"/>
    <property type="evidence" value="ECO:0007669"/>
    <property type="project" value="InterPro"/>
</dbReference>
<feature type="transmembrane region" description="Helical" evidence="1">
    <location>
        <begin position="72"/>
        <end position="97"/>
    </location>
</feature>
<gene>
    <name evidence="2" type="ORF">GWI33_002307</name>
</gene>
<dbReference type="GO" id="GO:0016020">
    <property type="term" value="C:membrane"/>
    <property type="evidence" value="ECO:0007669"/>
    <property type="project" value="InterPro"/>
</dbReference>
<dbReference type="AlphaFoldDB" id="A0A834MHM0"/>
<dbReference type="InterPro" id="IPR001193">
    <property type="entry name" value="MBTPS2"/>
</dbReference>
<sequence length="121" mass="14170">MDTLVTLLVIVAIYGVLLFFDFFFKSCAHYPYLRLLDGLGLEIGYFNLKWKTKALNRLFLKWGNFRPQFWKLWFLLGVYVSLIFFPLSVSFLFYSAFQSFFAPKFTDNSPVITVVIPGYCS</sequence>
<dbReference type="GO" id="GO:1905897">
    <property type="term" value="P:regulation of response to endoplasmic reticulum stress"/>
    <property type="evidence" value="ECO:0007669"/>
    <property type="project" value="TreeGrafter"/>
</dbReference>
<dbReference type="GO" id="GO:0031293">
    <property type="term" value="P:membrane protein intracellular domain proteolysis"/>
    <property type="evidence" value="ECO:0007669"/>
    <property type="project" value="TreeGrafter"/>
</dbReference>
<reference evidence="2" key="1">
    <citation type="submission" date="2020-08" db="EMBL/GenBank/DDBJ databases">
        <title>Genome sequencing and assembly of the red palm weevil Rhynchophorus ferrugineus.</title>
        <authorList>
            <person name="Dias G.B."/>
            <person name="Bergman C.M."/>
            <person name="Manee M."/>
        </authorList>
    </citation>
    <scope>NUCLEOTIDE SEQUENCE</scope>
    <source>
        <strain evidence="2">AA-2017</strain>
        <tissue evidence="2">Whole larva</tissue>
    </source>
</reference>
<dbReference type="PANTHER" id="PTHR13325:SF3">
    <property type="entry name" value="MEMBRANE-BOUND TRANSCRIPTION FACTOR SITE-2 PROTEASE"/>
    <property type="match status" value="1"/>
</dbReference>
<proteinExistence type="predicted"/>
<dbReference type="EMBL" id="JAACXV010000164">
    <property type="protein sequence ID" value="KAF7282586.1"/>
    <property type="molecule type" value="Genomic_DNA"/>
</dbReference>
<organism evidence="2 3">
    <name type="scientific">Rhynchophorus ferrugineus</name>
    <name type="common">Red palm weevil</name>
    <name type="synonym">Curculio ferrugineus</name>
    <dbReference type="NCBI Taxonomy" id="354439"/>
    <lineage>
        <taxon>Eukaryota</taxon>
        <taxon>Metazoa</taxon>
        <taxon>Ecdysozoa</taxon>
        <taxon>Arthropoda</taxon>
        <taxon>Hexapoda</taxon>
        <taxon>Insecta</taxon>
        <taxon>Pterygota</taxon>
        <taxon>Neoptera</taxon>
        <taxon>Endopterygota</taxon>
        <taxon>Coleoptera</taxon>
        <taxon>Polyphaga</taxon>
        <taxon>Cucujiformia</taxon>
        <taxon>Curculionidae</taxon>
        <taxon>Dryophthorinae</taxon>
        <taxon>Rhynchophorus</taxon>
    </lineage>
</organism>
<name>A0A834MHM0_RHYFE</name>
<protein>
    <submittedName>
        <fullName evidence="2">Uncharacterized protein</fullName>
    </submittedName>
</protein>
<dbReference type="PANTHER" id="PTHR13325">
    <property type="entry name" value="PROTEASE M50 MEMBRANE-BOUND TRANSCRIPTION FACTOR SITE 2 PROTEASE"/>
    <property type="match status" value="1"/>
</dbReference>
<accession>A0A834MHM0</accession>
<evidence type="ECO:0000256" key="1">
    <source>
        <dbReference type="SAM" id="Phobius"/>
    </source>
</evidence>
<keyword evidence="1" id="KW-0472">Membrane</keyword>
<keyword evidence="1" id="KW-1133">Transmembrane helix</keyword>
<dbReference type="Proteomes" id="UP000625711">
    <property type="component" value="Unassembled WGS sequence"/>
</dbReference>